<dbReference type="AlphaFoldDB" id="W4LUH4"/>
<protein>
    <recommendedName>
        <fullName evidence="3">DUF4440 domain-containing protein</fullName>
    </recommendedName>
</protein>
<dbReference type="HOGENOM" id="CLU_1913247_0_0_7"/>
<gene>
    <name evidence="1" type="ORF">ETSY2_37085</name>
</gene>
<evidence type="ECO:0000313" key="2">
    <source>
        <dbReference type="Proteomes" id="UP000019140"/>
    </source>
</evidence>
<keyword evidence="2" id="KW-1185">Reference proteome</keyword>
<name>W4LUH4_9BACT</name>
<organism evidence="1 2">
    <name type="scientific">Candidatus Entotheonella gemina</name>
    <dbReference type="NCBI Taxonomy" id="1429439"/>
    <lineage>
        <taxon>Bacteria</taxon>
        <taxon>Pseudomonadati</taxon>
        <taxon>Nitrospinota/Tectimicrobiota group</taxon>
        <taxon>Candidatus Tectimicrobiota</taxon>
        <taxon>Candidatus Entotheonellia</taxon>
        <taxon>Candidatus Entotheonellales</taxon>
        <taxon>Candidatus Entotheonellaceae</taxon>
        <taxon>Candidatus Entotheonella</taxon>
    </lineage>
</organism>
<comment type="caution">
    <text evidence="1">The sequence shown here is derived from an EMBL/GenBank/DDBJ whole genome shotgun (WGS) entry which is preliminary data.</text>
</comment>
<proteinExistence type="predicted"/>
<sequence length="132" mass="14890">MRSEANTAEGVLEGHAQTINERDVEAYRQTMNFPFTYQNYNGVALTIEKAEDVGVTAPLPWDIILSTDPDWHHTDFDFMEEVARSASSAAFKVGFSRVDAAGHAYGYYQAIWIATCQNGRWGVQFRHNLGNR</sequence>
<evidence type="ECO:0008006" key="3">
    <source>
        <dbReference type="Google" id="ProtNLM"/>
    </source>
</evidence>
<accession>W4LUH4</accession>
<dbReference type="EMBL" id="AZHX01001612">
    <property type="protein sequence ID" value="ETX01525.1"/>
    <property type="molecule type" value="Genomic_DNA"/>
</dbReference>
<dbReference type="Proteomes" id="UP000019140">
    <property type="component" value="Unassembled WGS sequence"/>
</dbReference>
<evidence type="ECO:0000313" key="1">
    <source>
        <dbReference type="EMBL" id="ETX01525.1"/>
    </source>
</evidence>
<reference evidence="1 2" key="1">
    <citation type="journal article" date="2014" name="Nature">
        <title>An environmental bacterial taxon with a large and distinct metabolic repertoire.</title>
        <authorList>
            <person name="Wilson M.C."/>
            <person name="Mori T."/>
            <person name="Ruckert C."/>
            <person name="Uria A.R."/>
            <person name="Helf M.J."/>
            <person name="Takada K."/>
            <person name="Gernert C."/>
            <person name="Steffens U.A."/>
            <person name="Heycke N."/>
            <person name="Schmitt S."/>
            <person name="Rinke C."/>
            <person name="Helfrich E.J."/>
            <person name="Brachmann A.O."/>
            <person name="Gurgui C."/>
            <person name="Wakimoto T."/>
            <person name="Kracht M."/>
            <person name="Crusemann M."/>
            <person name="Hentschel U."/>
            <person name="Abe I."/>
            <person name="Matsunaga S."/>
            <person name="Kalinowski J."/>
            <person name="Takeyama H."/>
            <person name="Piel J."/>
        </authorList>
    </citation>
    <scope>NUCLEOTIDE SEQUENCE [LARGE SCALE GENOMIC DNA]</scope>
    <source>
        <strain evidence="2">TSY2</strain>
    </source>
</reference>